<evidence type="ECO:0000256" key="1">
    <source>
        <dbReference type="PROSITE-ProRule" id="PRU00339"/>
    </source>
</evidence>
<dbReference type="Gene3D" id="1.25.40.10">
    <property type="entry name" value="Tetratricopeptide repeat domain"/>
    <property type="match status" value="3"/>
</dbReference>
<proteinExistence type="predicted"/>
<dbReference type="SUPFAM" id="SSF48452">
    <property type="entry name" value="TPR-like"/>
    <property type="match status" value="1"/>
</dbReference>
<dbReference type="Proteomes" id="UP001193389">
    <property type="component" value="Chromosome"/>
</dbReference>
<dbReference type="Pfam" id="PF13174">
    <property type="entry name" value="TPR_6"/>
    <property type="match status" value="1"/>
</dbReference>
<accession>A0A5K7SGG9</accession>
<name>A0A5K7SGG9_9BACT</name>
<sequence>MFRKWIALLLWAVPFVCAAQTIDLLILNKNYNEALFQIRKNLEVRLDADLYFKQGLIYRQLSKPLYAENSFENSISLDSTNSKYLSEYADLLTEFGNPYKAVTFYQRAAEHSIEDFNLKYKLGRAFMNVENYQKAYDVFMLIRYKDSTNIVYNKQLALAALRIGKTDQATDLFESVLASNPNDFNTYQNLILLYMKNDDAVQIVRTSDRGLYFLPENPAILLRGANSLYNLAEYEEAKPFYERYLSRNDSALEIFKNYGITLYFCKEPEKAISLLEKYFYQIPNDPNVDFYLGLAYRDMATLSRSAEFLEMAVACAQPTYLAEMCHHLGKVYGLNREFELSIKALQKAFNFNTKKVEILCEIAKTYEEFNPNKKLALNYYNQYLKEAGDSAVNAKYAQERVRIIREGTYRNKN</sequence>
<dbReference type="SMART" id="SM00028">
    <property type="entry name" value="TPR"/>
    <property type="match status" value="6"/>
</dbReference>
<dbReference type="PROSITE" id="PS50005">
    <property type="entry name" value="TPR"/>
    <property type="match status" value="1"/>
</dbReference>
<feature type="repeat" description="TPR" evidence="1">
    <location>
        <begin position="48"/>
        <end position="81"/>
    </location>
</feature>
<gene>
    <name evidence="2" type="ORF">AQPE_4515</name>
</gene>
<dbReference type="RefSeq" id="WP_318348484.1">
    <property type="nucleotide sequence ID" value="NZ_AP018694.1"/>
</dbReference>
<keyword evidence="3" id="KW-1185">Reference proteome</keyword>
<dbReference type="EMBL" id="AP018694">
    <property type="protein sequence ID" value="BBE20324.1"/>
    <property type="molecule type" value="Genomic_DNA"/>
</dbReference>
<dbReference type="PANTHER" id="PTHR12558:SF13">
    <property type="entry name" value="CELL DIVISION CYCLE PROTEIN 27 HOMOLOG"/>
    <property type="match status" value="1"/>
</dbReference>
<evidence type="ECO:0000313" key="2">
    <source>
        <dbReference type="EMBL" id="BBE20324.1"/>
    </source>
</evidence>
<dbReference type="InterPro" id="IPR019734">
    <property type="entry name" value="TPR_rpt"/>
</dbReference>
<evidence type="ECO:0000313" key="3">
    <source>
        <dbReference type="Proteomes" id="UP001193389"/>
    </source>
</evidence>
<dbReference type="InterPro" id="IPR011990">
    <property type="entry name" value="TPR-like_helical_dom_sf"/>
</dbReference>
<dbReference type="AlphaFoldDB" id="A0A5K7SGG9"/>
<reference evidence="2" key="1">
    <citation type="journal article" date="2020" name="Int. J. Syst. Evol. Microbiol.">
        <title>Aquipluma nitroreducens gen. nov. sp. nov., a novel facultatively anaerobic bacterium isolated from a freshwater lake.</title>
        <authorList>
            <person name="Watanabe M."/>
            <person name="Kojima H."/>
            <person name="Fukui M."/>
        </authorList>
    </citation>
    <scope>NUCLEOTIDE SEQUENCE</scope>
    <source>
        <strain evidence="2">MeG22</strain>
    </source>
</reference>
<protein>
    <submittedName>
        <fullName evidence="2">TPR domain protein, component of TonB system</fullName>
    </submittedName>
</protein>
<dbReference type="KEGG" id="anf:AQPE_4515"/>
<organism evidence="2 3">
    <name type="scientific">Aquipluma nitroreducens</name>
    <dbReference type="NCBI Taxonomy" id="2010828"/>
    <lineage>
        <taxon>Bacteria</taxon>
        <taxon>Pseudomonadati</taxon>
        <taxon>Bacteroidota</taxon>
        <taxon>Bacteroidia</taxon>
        <taxon>Marinilabiliales</taxon>
        <taxon>Prolixibacteraceae</taxon>
        <taxon>Aquipluma</taxon>
    </lineage>
</organism>
<dbReference type="PANTHER" id="PTHR12558">
    <property type="entry name" value="CELL DIVISION CYCLE 16,23,27"/>
    <property type="match status" value="1"/>
</dbReference>
<keyword evidence="1" id="KW-0802">TPR repeat</keyword>
<dbReference type="Pfam" id="PF13181">
    <property type="entry name" value="TPR_8"/>
    <property type="match status" value="1"/>
</dbReference>